<sequence length="235" mass="26295">MLSSHPLVAAVARRLTNATATLSHPHTGKCPTSFPHNENTRRRVNTSGLPNLTSSFPSEGAIFFPDLQAKNSCSISQSHRILAHQTVIRKVLSYTRCRGQTFINEDIINIQKRHIDSLPPPRSQLMCAHFCIGSESIHKVVQFAVIEYRTHLLFLLLHDCHQRNQTLWGSQSFLGDLVAKLNWRVFLGPFPPGGPHSLVGIEGDVEIRLTNAKGCTHLSSFTQFHISGWRDHHAS</sequence>
<dbReference type="AlphaFoldDB" id="A0A812DQK8"/>
<accession>A0A812DQK8</accession>
<dbReference type="Proteomes" id="UP000597762">
    <property type="component" value="Unassembled WGS sequence"/>
</dbReference>
<comment type="caution">
    <text evidence="2">The sequence shown here is derived from an EMBL/GenBank/DDBJ whole genome shotgun (WGS) entry which is preliminary data.</text>
</comment>
<keyword evidence="3" id="KW-1185">Reference proteome</keyword>
<dbReference type="EMBL" id="CAHIKZ030003940">
    <property type="protein sequence ID" value="CAE1305612.1"/>
    <property type="molecule type" value="Genomic_DNA"/>
</dbReference>
<name>A0A812DQK8_ACAPH</name>
<evidence type="ECO:0000313" key="3">
    <source>
        <dbReference type="Proteomes" id="UP000597762"/>
    </source>
</evidence>
<protein>
    <submittedName>
        <fullName evidence="2">Uncharacterized protein</fullName>
    </submittedName>
</protein>
<proteinExistence type="predicted"/>
<organism evidence="2 3">
    <name type="scientific">Acanthosepion pharaonis</name>
    <name type="common">Pharaoh cuttlefish</name>
    <name type="synonym">Sepia pharaonis</name>
    <dbReference type="NCBI Taxonomy" id="158019"/>
    <lineage>
        <taxon>Eukaryota</taxon>
        <taxon>Metazoa</taxon>
        <taxon>Spiralia</taxon>
        <taxon>Lophotrochozoa</taxon>
        <taxon>Mollusca</taxon>
        <taxon>Cephalopoda</taxon>
        <taxon>Coleoidea</taxon>
        <taxon>Decapodiformes</taxon>
        <taxon>Sepiida</taxon>
        <taxon>Sepiina</taxon>
        <taxon>Sepiidae</taxon>
        <taxon>Acanthosepion</taxon>
    </lineage>
</organism>
<evidence type="ECO:0000256" key="1">
    <source>
        <dbReference type="SAM" id="MobiDB-lite"/>
    </source>
</evidence>
<gene>
    <name evidence="2" type="ORF">SPHA_58020</name>
</gene>
<reference evidence="2" key="1">
    <citation type="submission" date="2021-01" db="EMBL/GenBank/DDBJ databases">
        <authorList>
            <person name="Li R."/>
            <person name="Bekaert M."/>
        </authorList>
    </citation>
    <scope>NUCLEOTIDE SEQUENCE</scope>
    <source>
        <strain evidence="2">Farmed</strain>
    </source>
</reference>
<evidence type="ECO:0000313" key="2">
    <source>
        <dbReference type="EMBL" id="CAE1305612.1"/>
    </source>
</evidence>
<feature type="region of interest" description="Disordered" evidence="1">
    <location>
        <begin position="22"/>
        <end position="42"/>
    </location>
</feature>